<protein>
    <submittedName>
        <fullName evidence="1">Uncharacterized protein</fullName>
    </submittedName>
</protein>
<gene>
    <name evidence="1" type="ORF">Pint_10928</name>
</gene>
<evidence type="ECO:0000313" key="2">
    <source>
        <dbReference type="Proteomes" id="UP001163603"/>
    </source>
</evidence>
<keyword evidence="2" id="KW-1185">Reference proteome</keyword>
<dbReference type="Proteomes" id="UP001163603">
    <property type="component" value="Chromosome 12"/>
</dbReference>
<accession>A0ACC0XFT3</accession>
<evidence type="ECO:0000313" key="1">
    <source>
        <dbReference type="EMBL" id="KAJ0017210.1"/>
    </source>
</evidence>
<comment type="caution">
    <text evidence="1">The sequence shown here is derived from an EMBL/GenBank/DDBJ whole genome shotgun (WGS) entry which is preliminary data.</text>
</comment>
<name>A0ACC0XFT3_9ROSI</name>
<reference evidence="2" key="1">
    <citation type="journal article" date="2023" name="G3 (Bethesda)">
        <title>Genome assembly and association tests identify interacting loci associated with vigor, precocity, and sex in interspecific pistachio rootstocks.</title>
        <authorList>
            <person name="Palmer W."/>
            <person name="Jacygrad E."/>
            <person name="Sagayaradj S."/>
            <person name="Cavanaugh K."/>
            <person name="Han R."/>
            <person name="Bertier L."/>
            <person name="Beede B."/>
            <person name="Kafkas S."/>
            <person name="Golino D."/>
            <person name="Preece J."/>
            <person name="Michelmore R."/>
        </authorList>
    </citation>
    <scope>NUCLEOTIDE SEQUENCE [LARGE SCALE GENOMIC DNA]</scope>
</reference>
<dbReference type="EMBL" id="CM047747">
    <property type="protein sequence ID" value="KAJ0017210.1"/>
    <property type="molecule type" value="Genomic_DNA"/>
</dbReference>
<organism evidence="1 2">
    <name type="scientific">Pistacia integerrima</name>
    <dbReference type="NCBI Taxonomy" id="434235"/>
    <lineage>
        <taxon>Eukaryota</taxon>
        <taxon>Viridiplantae</taxon>
        <taxon>Streptophyta</taxon>
        <taxon>Embryophyta</taxon>
        <taxon>Tracheophyta</taxon>
        <taxon>Spermatophyta</taxon>
        <taxon>Magnoliopsida</taxon>
        <taxon>eudicotyledons</taxon>
        <taxon>Gunneridae</taxon>
        <taxon>Pentapetalae</taxon>
        <taxon>rosids</taxon>
        <taxon>malvids</taxon>
        <taxon>Sapindales</taxon>
        <taxon>Anacardiaceae</taxon>
        <taxon>Pistacia</taxon>
    </lineage>
</organism>
<proteinExistence type="predicted"/>
<sequence length="538" mass="61565">MGRFTKMPLSLTPVEFGALVGNWWDEINDSSGWQDGIFYTLCAAYALVSSVALIQLIRIELRVPEYGWTTQKVFHLMNFIVNGVRAIVFGFHHQVFNLHPKGKDRVAVFRSSVQNSELFHCKKLYDHCLVKVNRKTKNITLKRGVHPPINFLIILAEGLASSWIVGLGDKSANFRLFGTDMGIIGSSWTSVLLYIHATCPLLGRDISPGNQCCDVLYTGVLDLTFLHGMNINKLPCIVVLIALKHDMVDIAVMRRLYQVCIWVYLWIDENTVVQFIGKIFIAVVSFIAALGFLLYGGRLFFMLRRFPIESKGRRKKLHESGEIEFCVLLLSIDLLMWNLQRPVSWQSGRVFMQLCIVSHDVEATQSIHCNPLLLYMHCVYGRNSLMCYDTTIAMEGNNIGWICYSHLFHLLPDTVLCGMFQTILHPAGLFYLHKQHWLHQWVDDIIDRISRTEIGNDQVLYLTGKEMIWVDEQGLTGLPKYQDLLSAFDTDASLDVLDHPVLNLIYYMLVEILPSALVLYILRKLPPKRISAQYHPIR</sequence>